<evidence type="ECO:0000313" key="3">
    <source>
        <dbReference type="Proteomes" id="UP000251075"/>
    </source>
</evidence>
<dbReference type="InterPro" id="IPR014030">
    <property type="entry name" value="Ketoacyl_synth_N"/>
</dbReference>
<dbReference type="OrthoDB" id="9798676at2"/>
<proteinExistence type="predicted"/>
<name>A0A364NUY0_9PROT</name>
<dbReference type="Proteomes" id="UP000251075">
    <property type="component" value="Unassembled WGS sequence"/>
</dbReference>
<sequence>MRNMADHITFNIAGWAAWTGDAWALSGTVQDEERNAVPASLKRRVSACGRKALEAAWAVLPQGAAPRLVLSSRHGEYQRTYGLLISLAEDGSVSPAEFSLSVHHALVGLLSIATANRAGHTAIAAGEESFAYGLLEAAVSVGQDMAPVLLIHFDEPLPACYAAISESDPPAMALAVLLTPGGDGEAVAMVRAQDDGIAAEKGIAQEFLDFLGSGESARRSGRWSWRRVA</sequence>
<keyword evidence="3" id="KW-1185">Reference proteome</keyword>
<dbReference type="AlphaFoldDB" id="A0A364NUY0"/>
<organism evidence="2 3">
    <name type="scientific">Paramagnetospirillum kuznetsovii</name>
    <dbReference type="NCBI Taxonomy" id="2053833"/>
    <lineage>
        <taxon>Bacteria</taxon>
        <taxon>Pseudomonadati</taxon>
        <taxon>Pseudomonadota</taxon>
        <taxon>Alphaproteobacteria</taxon>
        <taxon>Rhodospirillales</taxon>
        <taxon>Magnetospirillaceae</taxon>
        <taxon>Paramagnetospirillum</taxon>
    </lineage>
</organism>
<protein>
    <recommendedName>
        <fullName evidence="1">Beta-ketoacyl synthase-like N-terminal domain-containing protein</fullName>
    </recommendedName>
</protein>
<evidence type="ECO:0000313" key="2">
    <source>
        <dbReference type="EMBL" id="RAU20810.1"/>
    </source>
</evidence>
<gene>
    <name evidence="2" type="ORF">CU669_16180</name>
</gene>
<feature type="domain" description="Beta-ketoacyl synthase-like N-terminal" evidence="1">
    <location>
        <begin position="15"/>
        <end position="189"/>
    </location>
</feature>
<comment type="caution">
    <text evidence="2">The sequence shown here is derived from an EMBL/GenBank/DDBJ whole genome shotgun (WGS) entry which is preliminary data.</text>
</comment>
<dbReference type="Pfam" id="PF13723">
    <property type="entry name" value="Ketoacyl-synt_2"/>
    <property type="match status" value="1"/>
</dbReference>
<dbReference type="EMBL" id="PGTO01000016">
    <property type="protein sequence ID" value="RAU20810.1"/>
    <property type="molecule type" value="Genomic_DNA"/>
</dbReference>
<evidence type="ECO:0000259" key="1">
    <source>
        <dbReference type="Pfam" id="PF13723"/>
    </source>
</evidence>
<reference evidence="2 3" key="1">
    <citation type="submission" date="2017-11" db="EMBL/GenBank/DDBJ databases">
        <title>Draft genome sequence of magnetotactic bacterium Magnetospirillum kuznetsovii LBB-42.</title>
        <authorList>
            <person name="Grouzdev D.S."/>
            <person name="Rysina M.S."/>
            <person name="Baslerov R.V."/>
            <person name="Koziaeva V."/>
        </authorList>
    </citation>
    <scope>NUCLEOTIDE SEQUENCE [LARGE SCALE GENOMIC DNA]</scope>
    <source>
        <strain evidence="2 3">LBB-42</strain>
    </source>
</reference>
<accession>A0A364NUY0</accession>